<feature type="domain" description="RNA polymerase sigma-70 region 2" evidence="6">
    <location>
        <begin position="34"/>
        <end position="83"/>
    </location>
</feature>
<comment type="caution">
    <text evidence="8">The sequence shown here is derived from an EMBL/GenBank/DDBJ whole genome shotgun (WGS) entry which is preliminary data.</text>
</comment>
<dbReference type="NCBIfam" id="TIGR02937">
    <property type="entry name" value="sigma70-ECF"/>
    <property type="match status" value="1"/>
</dbReference>
<evidence type="ECO:0000256" key="4">
    <source>
        <dbReference type="ARBA" id="ARBA00023125"/>
    </source>
</evidence>
<dbReference type="InterPro" id="IPR013325">
    <property type="entry name" value="RNA_pol_sigma_r2"/>
</dbReference>
<dbReference type="Proteomes" id="UP000266340">
    <property type="component" value="Unassembled WGS sequence"/>
</dbReference>
<keyword evidence="3" id="KW-0731">Sigma factor</keyword>
<gene>
    <name evidence="8" type="ORF">D3H35_22085</name>
</gene>
<comment type="similarity">
    <text evidence="1">Belongs to the sigma-70 factor family. ECF subfamily.</text>
</comment>
<evidence type="ECO:0000256" key="1">
    <source>
        <dbReference type="ARBA" id="ARBA00010641"/>
    </source>
</evidence>
<dbReference type="Pfam" id="PF04542">
    <property type="entry name" value="Sigma70_r2"/>
    <property type="match status" value="1"/>
</dbReference>
<dbReference type="GO" id="GO:0006352">
    <property type="term" value="P:DNA-templated transcription initiation"/>
    <property type="evidence" value="ECO:0007669"/>
    <property type="project" value="InterPro"/>
</dbReference>
<dbReference type="Gene3D" id="1.10.10.10">
    <property type="entry name" value="Winged helix-like DNA-binding domain superfamily/Winged helix DNA-binding domain"/>
    <property type="match status" value="1"/>
</dbReference>
<evidence type="ECO:0000256" key="2">
    <source>
        <dbReference type="ARBA" id="ARBA00023015"/>
    </source>
</evidence>
<dbReference type="EMBL" id="QXJM01000040">
    <property type="protein sequence ID" value="RIE01109.1"/>
    <property type="molecule type" value="Genomic_DNA"/>
</dbReference>
<evidence type="ECO:0000259" key="7">
    <source>
        <dbReference type="Pfam" id="PF08281"/>
    </source>
</evidence>
<evidence type="ECO:0000256" key="3">
    <source>
        <dbReference type="ARBA" id="ARBA00023082"/>
    </source>
</evidence>
<evidence type="ECO:0000313" key="9">
    <source>
        <dbReference type="Proteomes" id="UP000266340"/>
    </source>
</evidence>
<dbReference type="InterPro" id="IPR013249">
    <property type="entry name" value="RNA_pol_sigma70_r4_t2"/>
</dbReference>
<dbReference type="SUPFAM" id="SSF88946">
    <property type="entry name" value="Sigma2 domain of RNA polymerase sigma factors"/>
    <property type="match status" value="1"/>
</dbReference>
<dbReference type="RefSeq" id="WP_119151373.1">
    <property type="nucleotide sequence ID" value="NZ_JBHSOV010000041.1"/>
</dbReference>
<sequence length="180" mass="20756">MDTISIQFSGLSVVVSFQQRILDKTALVLITIHDHTLAEDIIQDAFIKAITNGPKIRPDSNIPAWVKQVTRNTALDRIRKLKRDRQALTEVFLNIGAALDDTSTASKVEIKWRDELLHKVMAELNPDSRALLLMFYIEGKSYREICQELHISESVLTQRLARARKKLLHRFLRKWGDHDE</sequence>
<dbReference type="AlphaFoldDB" id="A0A398CIT1"/>
<dbReference type="PANTHER" id="PTHR43133">
    <property type="entry name" value="RNA POLYMERASE ECF-TYPE SIGMA FACTO"/>
    <property type="match status" value="1"/>
</dbReference>
<dbReference type="OrthoDB" id="2657224at2"/>
<organism evidence="8 9">
    <name type="scientific">Cohnella faecalis</name>
    <dbReference type="NCBI Taxonomy" id="2315694"/>
    <lineage>
        <taxon>Bacteria</taxon>
        <taxon>Bacillati</taxon>
        <taxon>Bacillota</taxon>
        <taxon>Bacilli</taxon>
        <taxon>Bacillales</taxon>
        <taxon>Paenibacillaceae</taxon>
        <taxon>Cohnella</taxon>
    </lineage>
</organism>
<dbReference type="PANTHER" id="PTHR43133:SF8">
    <property type="entry name" value="RNA POLYMERASE SIGMA FACTOR HI_1459-RELATED"/>
    <property type="match status" value="1"/>
</dbReference>
<dbReference type="SUPFAM" id="SSF88659">
    <property type="entry name" value="Sigma3 and sigma4 domains of RNA polymerase sigma factors"/>
    <property type="match status" value="1"/>
</dbReference>
<dbReference type="GO" id="GO:0016987">
    <property type="term" value="F:sigma factor activity"/>
    <property type="evidence" value="ECO:0007669"/>
    <property type="project" value="UniProtKB-KW"/>
</dbReference>
<dbReference type="InterPro" id="IPR013324">
    <property type="entry name" value="RNA_pol_sigma_r3/r4-like"/>
</dbReference>
<dbReference type="InterPro" id="IPR039425">
    <property type="entry name" value="RNA_pol_sigma-70-like"/>
</dbReference>
<keyword evidence="2" id="KW-0805">Transcription regulation</keyword>
<proteinExistence type="inferred from homology"/>
<dbReference type="Gene3D" id="1.10.1740.10">
    <property type="match status" value="1"/>
</dbReference>
<keyword evidence="4" id="KW-0238">DNA-binding</keyword>
<evidence type="ECO:0000313" key="8">
    <source>
        <dbReference type="EMBL" id="RIE01109.1"/>
    </source>
</evidence>
<evidence type="ECO:0000256" key="5">
    <source>
        <dbReference type="ARBA" id="ARBA00023163"/>
    </source>
</evidence>
<keyword evidence="9" id="KW-1185">Reference proteome</keyword>
<reference evidence="8 9" key="1">
    <citation type="submission" date="2018-09" db="EMBL/GenBank/DDBJ databases">
        <title>Cohnella cavernae sp. nov., isolated from a karst cave.</title>
        <authorList>
            <person name="Zhu H."/>
        </authorList>
    </citation>
    <scope>NUCLEOTIDE SEQUENCE [LARGE SCALE GENOMIC DNA]</scope>
    <source>
        <strain evidence="8 9">K2E09-144</strain>
    </source>
</reference>
<dbReference type="CDD" id="cd06171">
    <property type="entry name" value="Sigma70_r4"/>
    <property type="match status" value="1"/>
</dbReference>
<dbReference type="InterPro" id="IPR036388">
    <property type="entry name" value="WH-like_DNA-bd_sf"/>
</dbReference>
<evidence type="ECO:0000259" key="6">
    <source>
        <dbReference type="Pfam" id="PF04542"/>
    </source>
</evidence>
<keyword evidence="5" id="KW-0804">Transcription</keyword>
<dbReference type="Pfam" id="PF08281">
    <property type="entry name" value="Sigma70_r4_2"/>
    <property type="match status" value="1"/>
</dbReference>
<feature type="domain" description="RNA polymerase sigma factor 70 region 4 type 2" evidence="7">
    <location>
        <begin position="115"/>
        <end position="167"/>
    </location>
</feature>
<accession>A0A398CIT1</accession>
<protein>
    <submittedName>
        <fullName evidence="8">RNA polymerase sigma factor</fullName>
    </submittedName>
</protein>
<name>A0A398CIT1_9BACL</name>
<dbReference type="GO" id="GO:0003677">
    <property type="term" value="F:DNA binding"/>
    <property type="evidence" value="ECO:0007669"/>
    <property type="project" value="UniProtKB-KW"/>
</dbReference>
<dbReference type="InterPro" id="IPR014284">
    <property type="entry name" value="RNA_pol_sigma-70_dom"/>
</dbReference>
<dbReference type="InterPro" id="IPR007627">
    <property type="entry name" value="RNA_pol_sigma70_r2"/>
</dbReference>